<name>H6QBX0_PYROT</name>
<dbReference type="HOGENOM" id="CLU_2597902_0_0_2"/>
<keyword evidence="1" id="KW-0812">Transmembrane</keyword>
<feature type="transmembrane region" description="Helical" evidence="1">
    <location>
        <begin position="6"/>
        <end position="26"/>
    </location>
</feature>
<organism evidence="2 3">
    <name type="scientific">Pyrobaculum oguniense (strain DSM 13380 / JCM 10595 / TE7)</name>
    <dbReference type="NCBI Taxonomy" id="698757"/>
    <lineage>
        <taxon>Archaea</taxon>
        <taxon>Thermoproteota</taxon>
        <taxon>Thermoprotei</taxon>
        <taxon>Thermoproteales</taxon>
        <taxon>Thermoproteaceae</taxon>
        <taxon>Pyrobaculum</taxon>
    </lineage>
</organism>
<dbReference type="KEGG" id="pog:Pogu_2586"/>
<dbReference type="eggNOG" id="arCOG01542">
    <property type="taxonomic scope" value="Archaea"/>
</dbReference>
<keyword evidence="3" id="KW-1185">Reference proteome</keyword>
<dbReference type="EMBL" id="CP003316">
    <property type="protein sequence ID" value="AFA40613.1"/>
    <property type="molecule type" value="Genomic_DNA"/>
</dbReference>
<evidence type="ECO:0000313" key="3">
    <source>
        <dbReference type="Proteomes" id="UP000009062"/>
    </source>
</evidence>
<keyword evidence="1" id="KW-1133">Transmembrane helix</keyword>
<evidence type="ECO:0000256" key="1">
    <source>
        <dbReference type="SAM" id="Phobius"/>
    </source>
</evidence>
<evidence type="ECO:0000313" key="2">
    <source>
        <dbReference type="EMBL" id="AFA40613.1"/>
    </source>
</evidence>
<gene>
    <name evidence="2" type="ordered locus">Pogu_2586</name>
</gene>
<dbReference type="Proteomes" id="UP000009062">
    <property type="component" value="Chromosome"/>
</dbReference>
<keyword evidence="1" id="KW-0472">Membrane</keyword>
<dbReference type="STRING" id="698757.Pogu_2586"/>
<sequence>MGDLAHTLYIFMFVIYTAVAAYSIWYASHLERRGWFWLWMRVFYASMLIFGAADLWLVLIAGWGGLDTSGAVQLATYTW</sequence>
<dbReference type="AlphaFoldDB" id="H6QBX0"/>
<proteinExistence type="predicted"/>
<reference evidence="2 3" key="1">
    <citation type="journal article" date="2012" name="Stand. Genomic Sci.">
        <title>Complete genome sequence of Pyrobaculum oguniense.</title>
        <authorList>
            <person name="Bernick D.L."/>
            <person name="Karplus K."/>
            <person name="Lui L.M."/>
            <person name="Coker J.K."/>
            <person name="Murphy J.N."/>
            <person name="Chan P.P."/>
            <person name="Cozen A.E."/>
            <person name="Lowe T.M."/>
        </authorList>
    </citation>
    <scope>NUCLEOTIDE SEQUENCE [LARGE SCALE GENOMIC DNA]</scope>
    <source>
        <strain evidence="2 3">TE7</strain>
    </source>
</reference>
<protein>
    <submittedName>
        <fullName evidence="2">Uncharacterized protein</fullName>
    </submittedName>
</protein>
<accession>H6QBX0</accession>
<feature type="transmembrane region" description="Helical" evidence="1">
    <location>
        <begin position="38"/>
        <end position="63"/>
    </location>
</feature>